<protein>
    <recommendedName>
        <fullName evidence="9">Magnesium transporter</fullName>
    </recommendedName>
</protein>
<feature type="transmembrane region" description="Helical" evidence="6">
    <location>
        <begin position="140"/>
        <end position="162"/>
    </location>
</feature>
<evidence type="ECO:0000313" key="7">
    <source>
        <dbReference type="EMBL" id="OII72931.1"/>
    </source>
</evidence>
<dbReference type="InterPro" id="IPR008521">
    <property type="entry name" value="Mg_trans_NIPA"/>
</dbReference>
<feature type="transmembrane region" description="Helical" evidence="6">
    <location>
        <begin position="402"/>
        <end position="424"/>
    </location>
</feature>
<dbReference type="Proteomes" id="UP000186176">
    <property type="component" value="Unassembled WGS sequence"/>
</dbReference>
<feature type="transmembrane region" description="Helical" evidence="6">
    <location>
        <begin position="70"/>
        <end position="89"/>
    </location>
</feature>
<accession>A0A1J4MHJ4</accession>
<feature type="transmembrane region" description="Helical" evidence="6">
    <location>
        <begin position="101"/>
        <end position="120"/>
    </location>
</feature>
<dbReference type="PANTHER" id="PTHR12570:SF65">
    <property type="entry name" value="MAGNESIUM TRANSPORTER NIPA9-RELATED"/>
    <property type="match status" value="1"/>
</dbReference>
<feature type="transmembrane region" description="Helical" evidence="6">
    <location>
        <begin position="372"/>
        <end position="390"/>
    </location>
</feature>
<dbReference type="AlphaFoldDB" id="A0A1J4MHJ4"/>
<keyword evidence="3 6" id="KW-1133">Transmembrane helix</keyword>
<proteinExistence type="predicted"/>
<evidence type="ECO:0000256" key="6">
    <source>
        <dbReference type="SAM" id="Phobius"/>
    </source>
</evidence>
<dbReference type="PANTHER" id="PTHR12570">
    <property type="match status" value="1"/>
</dbReference>
<feature type="transmembrane region" description="Helical" evidence="6">
    <location>
        <begin position="6"/>
        <end position="29"/>
    </location>
</feature>
<sequence>MWYFGIFTALLSSILGGLGDNLIRLSFILEEELCPKKKRPIVLRPIWLLGVFFSCILNAILIIISLNFASAMIVTPFSGLHIFWSIIFSKYMLNEEIKSRHYKGTGLVIAGLLIIILFGIKDVPVYSVEELSILYTKPKFILYCLSNISFILVCTYLSFFGLDGNEEIKYKNELGLSNTNNCGNIKNDNRNFFNNTEKDNNSNNVNRKSSQDIIILNKNTLHLKISNIKDYLTKNKYFKYDKSIPDMDNSDNNIIETLNIPSNHIVNETCMNSNSNIKYGFGREDNTTEDFKEGLYNKMVNYINIIEKRFEVINSIFFELTKKFPRIEISTAIKRFCICSVSGLVGGYTNVLVQNLIQIILIDGIYVLFHRLTYQLLFIIFITGSIQWAFWNTALSKFQAIFVVPIVNSVLIASSGFCNLMLYYDKQYISNSILGLFFQINFLFGQFLIVLGIYIISRANRNVTNENNELNNVNESANSFNEDDIFDFTETSQKPDPNNNKLSLYLQSKFSYFSEITHFFKVKKEKINSSLESLLGLSRNQNLSNNYSNPSLPNTKYLNNISQFHIDNTIILPQEEYNDNQLACIHVDNNQAAITNTGIEEEKCHIDMEDNYTSFNDSILNNQLIEGNRQEDMDFVSQQILVSANTEYSSSILNQLEDVTGNEYHKRCGIELESYVLDEYDIDDFEIPFSNQDYTSKGALMVQQTTQYQDYVNEQMNNHSILSFGDDILEENNTKNYYQGDLMNTGEIEYTEDFNNNNNYYNDVNSNNINNNSDFTYNLNNENHSVAHDSKFDCNPSLSTCSTNSTMLNSIITNVL</sequence>
<dbReference type="VEuPathDB" id="CryptoDB:cubi_02162"/>
<evidence type="ECO:0008006" key="9">
    <source>
        <dbReference type="Google" id="ProtNLM"/>
    </source>
</evidence>
<gene>
    <name evidence="7" type="ORF">cubi_02162</name>
</gene>
<evidence type="ECO:0000313" key="8">
    <source>
        <dbReference type="Proteomes" id="UP000186176"/>
    </source>
</evidence>
<evidence type="ECO:0000256" key="5">
    <source>
        <dbReference type="SAM" id="Coils"/>
    </source>
</evidence>
<keyword evidence="2 6" id="KW-0812">Transmembrane</keyword>
<dbReference type="GO" id="GO:0015095">
    <property type="term" value="F:magnesium ion transmembrane transporter activity"/>
    <property type="evidence" value="ECO:0007669"/>
    <property type="project" value="InterPro"/>
</dbReference>
<keyword evidence="8" id="KW-1185">Reference proteome</keyword>
<keyword evidence="4 6" id="KW-0472">Membrane</keyword>
<evidence type="ECO:0000256" key="1">
    <source>
        <dbReference type="ARBA" id="ARBA00004141"/>
    </source>
</evidence>
<evidence type="ECO:0000256" key="4">
    <source>
        <dbReference type="ARBA" id="ARBA00023136"/>
    </source>
</evidence>
<dbReference type="RefSeq" id="XP_028874295.1">
    <property type="nucleotide sequence ID" value="XM_029019174.1"/>
</dbReference>
<feature type="transmembrane region" description="Helical" evidence="6">
    <location>
        <begin position="436"/>
        <end position="456"/>
    </location>
</feature>
<dbReference type="EMBL" id="LRBP01000017">
    <property type="protein sequence ID" value="OII72931.1"/>
    <property type="molecule type" value="Genomic_DNA"/>
</dbReference>
<comment type="subcellular location">
    <subcellularLocation>
        <location evidence="1">Membrane</location>
        <topology evidence="1">Multi-pass membrane protein</topology>
    </subcellularLocation>
</comment>
<evidence type="ECO:0000256" key="3">
    <source>
        <dbReference type="ARBA" id="ARBA00022989"/>
    </source>
</evidence>
<reference evidence="7 8" key="1">
    <citation type="submission" date="2016-10" db="EMBL/GenBank/DDBJ databases">
        <title>Reductive evolution of mitochondrial metabolism and differential evolution of invasion-related proteins in Cryptosporidium.</title>
        <authorList>
            <person name="Liu S."/>
            <person name="Roellig D.M."/>
            <person name="Guo Y."/>
            <person name="Li N."/>
            <person name="Frace M.A."/>
            <person name="Tang K."/>
            <person name="Zhang L."/>
            <person name="Feng Y."/>
            <person name="Xiao L."/>
        </authorList>
    </citation>
    <scope>NUCLEOTIDE SEQUENCE [LARGE SCALE GENOMIC DNA]</scope>
    <source>
        <strain evidence="7">39726</strain>
    </source>
</reference>
<dbReference type="Pfam" id="PF05653">
    <property type="entry name" value="Mg_trans_NIPA"/>
    <property type="match status" value="1"/>
</dbReference>
<keyword evidence="5" id="KW-0175">Coiled coil</keyword>
<dbReference type="GeneID" id="39978953"/>
<name>A0A1J4MHJ4_9CRYT</name>
<feature type="transmembrane region" description="Helical" evidence="6">
    <location>
        <begin position="41"/>
        <end position="64"/>
    </location>
</feature>
<comment type="caution">
    <text evidence="7">The sequence shown here is derived from an EMBL/GenBank/DDBJ whole genome shotgun (WGS) entry which is preliminary data.</text>
</comment>
<dbReference type="SUPFAM" id="SSF103481">
    <property type="entry name" value="Multidrug resistance efflux transporter EmrE"/>
    <property type="match status" value="1"/>
</dbReference>
<organism evidence="7 8">
    <name type="scientific">Cryptosporidium ubiquitum</name>
    <dbReference type="NCBI Taxonomy" id="857276"/>
    <lineage>
        <taxon>Eukaryota</taxon>
        <taxon>Sar</taxon>
        <taxon>Alveolata</taxon>
        <taxon>Apicomplexa</taxon>
        <taxon>Conoidasida</taxon>
        <taxon>Coccidia</taxon>
        <taxon>Eucoccidiorida</taxon>
        <taxon>Eimeriorina</taxon>
        <taxon>Cryptosporidiidae</taxon>
        <taxon>Cryptosporidium</taxon>
    </lineage>
</organism>
<dbReference type="GO" id="GO:0016020">
    <property type="term" value="C:membrane"/>
    <property type="evidence" value="ECO:0007669"/>
    <property type="project" value="UniProtKB-SubCell"/>
</dbReference>
<dbReference type="OrthoDB" id="2504919at2759"/>
<dbReference type="InterPro" id="IPR037185">
    <property type="entry name" value="EmrE-like"/>
</dbReference>
<evidence type="ECO:0000256" key="2">
    <source>
        <dbReference type="ARBA" id="ARBA00022692"/>
    </source>
</evidence>
<feature type="coiled-coil region" evidence="5">
    <location>
        <begin position="456"/>
        <end position="483"/>
    </location>
</feature>